<proteinExistence type="predicted"/>
<comment type="caution">
    <text evidence="1">The sequence shown here is derived from an EMBL/GenBank/DDBJ whole genome shotgun (WGS) entry which is preliminary data.</text>
</comment>
<evidence type="ECO:0000313" key="2">
    <source>
        <dbReference type="Proteomes" id="UP000319859"/>
    </source>
</evidence>
<protein>
    <submittedName>
        <fullName evidence="1">Uncharacterized protein</fullName>
    </submittedName>
</protein>
<accession>A0A560ESR1</accession>
<gene>
    <name evidence="1" type="ORF">FBZ89_12423</name>
</gene>
<sequence>MVDILYCKACAAEALRAGPDWPADAPDAEYFFVHGDGVVTVGADRQDGPVIGTPSDRWLGYCRDTLGMPVPDVDGLSPQEQSR</sequence>
<dbReference type="Proteomes" id="UP000319859">
    <property type="component" value="Unassembled WGS sequence"/>
</dbReference>
<name>A0A560ESR1_9PROT</name>
<dbReference type="EMBL" id="VITN01000024">
    <property type="protein sequence ID" value="TWB12410.1"/>
    <property type="molecule type" value="Genomic_DNA"/>
</dbReference>
<evidence type="ECO:0000313" key="1">
    <source>
        <dbReference type="EMBL" id="TWB12410.1"/>
    </source>
</evidence>
<dbReference type="AlphaFoldDB" id="A0A560ESR1"/>
<reference evidence="1 2" key="1">
    <citation type="submission" date="2019-06" db="EMBL/GenBank/DDBJ databases">
        <title>Genomic Encyclopedia of Type Strains, Phase IV (KMG-V): Genome sequencing to study the core and pangenomes of soil and plant-associated prokaryotes.</title>
        <authorList>
            <person name="Whitman W."/>
        </authorList>
    </citation>
    <scope>NUCLEOTIDE SEQUENCE [LARGE SCALE GENOMIC DNA]</scope>
    <source>
        <strain evidence="1 2">BR 11880</strain>
    </source>
</reference>
<organism evidence="1 2">
    <name type="scientific">Nitrospirillum amazonense</name>
    <dbReference type="NCBI Taxonomy" id="28077"/>
    <lineage>
        <taxon>Bacteria</taxon>
        <taxon>Pseudomonadati</taxon>
        <taxon>Pseudomonadota</taxon>
        <taxon>Alphaproteobacteria</taxon>
        <taxon>Rhodospirillales</taxon>
        <taxon>Azospirillaceae</taxon>
        <taxon>Nitrospirillum</taxon>
    </lineage>
</organism>